<geneLocation type="mitochondrion" evidence="2"/>
<proteinExistence type="predicted"/>
<evidence type="ECO:0000313" key="2">
    <source>
        <dbReference type="EMBL" id="UZT67564.1"/>
    </source>
</evidence>
<feature type="transmembrane region" description="Helical" evidence="1">
    <location>
        <begin position="59"/>
        <end position="79"/>
    </location>
</feature>
<feature type="transmembrane region" description="Helical" evidence="1">
    <location>
        <begin position="35"/>
        <end position="53"/>
    </location>
</feature>
<gene>
    <name evidence="2" type="primary">nad4l</name>
</gene>
<reference evidence="2" key="1">
    <citation type="journal article" date="2022" name="Genes (Basel)">
        <title>Novel Gene Rearrangements in the Mitochondrial Genomes of Cynipoid Wasps (Hymenoptera: Cynipoidea).</title>
        <authorList>
            <person name="Shu X."/>
            <person name="Li Z."/>
            <person name="Yuan R."/>
            <person name="Tang P."/>
            <person name="Chen X."/>
        </authorList>
    </citation>
    <scope>NUCLEOTIDE SEQUENCE</scope>
</reference>
<sequence length="95" mass="11461">MLNILIFMMYNYLISCLLLSIFYKHLLMSIMSLEMMMMSLLYLFYLFMMLFNFEFLLMYYLLIIVCEGVMGLTLLTLMIQFKGMDLLNSLNLNLW</sequence>
<dbReference type="AlphaFoldDB" id="A0A9E8K0V3"/>
<keyword evidence="1" id="KW-0812">Transmembrane</keyword>
<keyword evidence="2" id="KW-0496">Mitochondrion</keyword>
<keyword evidence="1" id="KW-1133">Transmembrane helix</keyword>
<keyword evidence="1" id="KW-0472">Membrane</keyword>
<organism evidence="2">
    <name type="scientific">Oberthuerella sharkeyi</name>
    <dbReference type="NCBI Taxonomy" id="2943459"/>
    <lineage>
        <taxon>Eukaryota</taxon>
        <taxon>Metazoa</taxon>
        <taxon>Ecdysozoa</taxon>
        <taxon>Arthropoda</taxon>
        <taxon>Hexapoda</taxon>
        <taxon>Insecta</taxon>
        <taxon>Pterygota</taxon>
        <taxon>Neoptera</taxon>
        <taxon>Endopterygota</taxon>
        <taxon>Hymenoptera</taxon>
        <taxon>Apocrita</taxon>
        <taxon>Proctotrupomorpha</taxon>
        <taxon>Cynipoidea</taxon>
        <taxon>Liopteridae</taxon>
        <taxon>Oberthuerella</taxon>
    </lineage>
</organism>
<accession>A0A9E8K0V3</accession>
<name>A0A9E8K0V3_9HYME</name>
<feature type="transmembrane region" description="Helical" evidence="1">
    <location>
        <begin position="6"/>
        <end position="23"/>
    </location>
</feature>
<protein>
    <submittedName>
        <fullName evidence="2">NADH dehydrogenase subunit 4L</fullName>
    </submittedName>
</protein>
<dbReference type="Gene3D" id="1.10.287.3510">
    <property type="match status" value="1"/>
</dbReference>
<dbReference type="EMBL" id="OM677832">
    <property type="protein sequence ID" value="UZT67564.1"/>
    <property type="molecule type" value="Genomic_DNA"/>
</dbReference>
<reference evidence="2" key="2">
    <citation type="submission" date="2022-02" db="EMBL/GenBank/DDBJ databases">
        <authorList>
            <person name="Shu X.H."/>
            <person name="Li Z.K."/>
            <person name="Tang P."/>
            <person name="Chen X.X."/>
        </authorList>
    </citation>
    <scope>NUCLEOTIDE SEQUENCE</scope>
</reference>
<evidence type="ECO:0000256" key="1">
    <source>
        <dbReference type="SAM" id="Phobius"/>
    </source>
</evidence>